<dbReference type="SUPFAM" id="SSF47384">
    <property type="entry name" value="Homodimeric domain of signal transducing histidine kinase"/>
    <property type="match status" value="1"/>
</dbReference>
<feature type="transmembrane region" description="Helical" evidence="8">
    <location>
        <begin position="156"/>
        <end position="179"/>
    </location>
</feature>
<dbReference type="GO" id="GO:0016036">
    <property type="term" value="P:cellular response to phosphate starvation"/>
    <property type="evidence" value="ECO:0007669"/>
    <property type="project" value="TreeGrafter"/>
</dbReference>
<dbReference type="CDD" id="cd00082">
    <property type="entry name" value="HisKA"/>
    <property type="match status" value="1"/>
</dbReference>
<gene>
    <name evidence="10" type="ORF">EV209_1868</name>
</gene>
<dbReference type="InterPro" id="IPR003594">
    <property type="entry name" value="HATPase_dom"/>
</dbReference>
<dbReference type="Pfam" id="PF02518">
    <property type="entry name" value="HATPase_c"/>
    <property type="match status" value="1"/>
</dbReference>
<dbReference type="InterPro" id="IPR036890">
    <property type="entry name" value="HATPase_C_sf"/>
</dbReference>
<keyword evidence="8" id="KW-1133">Transmembrane helix</keyword>
<evidence type="ECO:0000256" key="8">
    <source>
        <dbReference type="SAM" id="Phobius"/>
    </source>
</evidence>
<dbReference type="EC" id="2.7.13.3" evidence="3"/>
<name>A0A4Q7PJB9_9FIRM</name>
<comment type="catalytic activity">
    <reaction evidence="1">
        <text>ATP + protein L-histidine = ADP + protein N-phospho-L-histidine.</text>
        <dbReference type="EC" id="2.7.13.3"/>
    </reaction>
</comment>
<evidence type="ECO:0000313" key="11">
    <source>
        <dbReference type="Proteomes" id="UP000292927"/>
    </source>
</evidence>
<keyword evidence="6 10" id="KW-0418">Kinase</keyword>
<dbReference type="PRINTS" id="PR00344">
    <property type="entry name" value="BCTRLSENSOR"/>
</dbReference>
<dbReference type="InterPro" id="IPR003661">
    <property type="entry name" value="HisK_dim/P_dom"/>
</dbReference>
<keyword evidence="4" id="KW-0597">Phosphoprotein</keyword>
<feature type="transmembrane region" description="Helical" evidence="8">
    <location>
        <begin position="9"/>
        <end position="33"/>
    </location>
</feature>
<dbReference type="GO" id="GO:0005886">
    <property type="term" value="C:plasma membrane"/>
    <property type="evidence" value="ECO:0007669"/>
    <property type="project" value="TreeGrafter"/>
</dbReference>
<comment type="subcellular location">
    <subcellularLocation>
        <location evidence="2">Membrane</location>
    </subcellularLocation>
</comment>
<dbReference type="AlphaFoldDB" id="A0A4Q7PJB9"/>
<dbReference type="Pfam" id="PF00512">
    <property type="entry name" value="HisKA"/>
    <property type="match status" value="1"/>
</dbReference>
<keyword evidence="8" id="KW-0812">Transmembrane</keyword>
<sequence>MIYKLRKHLIWISGLSVIIVFIIIYTGICVVSTKSLNSTMDMLTDEISPDDGRFPEFNEMNPPPDGGFAPFITEETPFSTRFFTVRFDLLGHFVSADVEFIASVTADAAQEYAGQAMGSGKERGWIDGYRYKISDTYMGQIVVFVDGTMNRSFTRMLLLTVGIVLLFSLVLILLLIILFSKRSVRPIAESYEKQKQFITDANHELKTPLTLILANLDIIEADIGKNEWLDDIRAEGERMNALVKQLVMLTRMDEEKTDVNVSAFSLSDAITDTVSEFKMLAEEKGKPIFADVQPGITYTGDEAEIRRVISILLDNALKYCDKGGSIFLALTAKRHPVICVENTCAEVDHIELDRLFDRFYRADKARTFTGGFGIGLSIAKAAVEKHRGEICAYKKGHDLIGFRIVLK</sequence>
<keyword evidence="7" id="KW-0902">Two-component regulatory system</keyword>
<dbReference type="InterPro" id="IPR005467">
    <property type="entry name" value="His_kinase_dom"/>
</dbReference>
<evidence type="ECO:0000256" key="6">
    <source>
        <dbReference type="ARBA" id="ARBA00022777"/>
    </source>
</evidence>
<evidence type="ECO:0000259" key="9">
    <source>
        <dbReference type="PROSITE" id="PS50109"/>
    </source>
</evidence>
<evidence type="ECO:0000256" key="7">
    <source>
        <dbReference type="ARBA" id="ARBA00023012"/>
    </source>
</evidence>
<evidence type="ECO:0000256" key="5">
    <source>
        <dbReference type="ARBA" id="ARBA00022679"/>
    </source>
</evidence>
<dbReference type="PANTHER" id="PTHR45453:SF1">
    <property type="entry name" value="PHOSPHATE REGULON SENSOR PROTEIN PHOR"/>
    <property type="match status" value="1"/>
</dbReference>
<dbReference type="PROSITE" id="PS50109">
    <property type="entry name" value="HIS_KIN"/>
    <property type="match status" value="1"/>
</dbReference>
<dbReference type="OrthoDB" id="9813151at2"/>
<proteinExistence type="predicted"/>
<keyword evidence="8" id="KW-0472">Membrane</keyword>
<keyword evidence="11" id="KW-1185">Reference proteome</keyword>
<evidence type="ECO:0000256" key="3">
    <source>
        <dbReference type="ARBA" id="ARBA00012438"/>
    </source>
</evidence>
<evidence type="ECO:0000313" key="10">
    <source>
        <dbReference type="EMBL" id="RZT00546.1"/>
    </source>
</evidence>
<comment type="caution">
    <text evidence="10">The sequence shown here is derived from an EMBL/GenBank/DDBJ whole genome shotgun (WGS) entry which is preliminary data.</text>
</comment>
<dbReference type="EMBL" id="SGXF01000003">
    <property type="protein sequence ID" value="RZT00546.1"/>
    <property type="molecule type" value="Genomic_DNA"/>
</dbReference>
<reference evidence="10 11" key="1">
    <citation type="submission" date="2019-02" db="EMBL/GenBank/DDBJ databases">
        <title>Genomic Encyclopedia of Type Strains, Phase IV (KMG-IV): sequencing the most valuable type-strain genomes for metagenomic binning, comparative biology and taxonomic classification.</title>
        <authorList>
            <person name="Goeker M."/>
        </authorList>
    </citation>
    <scope>NUCLEOTIDE SEQUENCE [LARGE SCALE GENOMIC DNA]</scope>
    <source>
        <strain evidence="10 11">DSM 29486</strain>
    </source>
</reference>
<dbReference type="GO" id="GO:0004721">
    <property type="term" value="F:phosphoprotein phosphatase activity"/>
    <property type="evidence" value="ECO:0007669"/>
    <property type="project" value="TreeGrafter"/>
</dbReference>
<dbReference type="PANTHER" id="PTHR45453">
    <property type="entry name" value="PHOSPHATE REGULON SENSOR PROTEIN PHOR"/>
    <property type="match status" value="1"/>
</dbReference>
<dbReference type="Gene3D" id="3.30.565.10">
    <property type="entry name" value="Histidine kinase-like ATPase, C-terminal domain"/>
    <property type="match status" value="1"/>
</dbReference>
<accession>A0A4Q7PJB9</accession>
<dbReference type="SMART" id="SM00388">
    <property type="entry name" value="HisKA"/>
    <property type="match status" value="1"/>
</dbReference>
<dbReference type="SMART" id="SM00387">
    <property type="entry name" value="HATPase_c"/>
    <property type="match status" value="1"/>
</dbReference>
<dbReference type="SUPFAM" id="SSF55874">
    <property type="entry name" value="ATPase domain of HSP90 chaperone/DNA topoisomerase II/histidine kinase"/>
    <property type="match status" value="1"/>
</dbReference>
<protein>
    <recommendedName>
        <fullName evidence="3">histidine kinase</fullName>
        <ecNumber evidence="3">2.7.13.3</ecNumber>
    </recommendedName>
</protein>
<evidence type="ECO:0000256" key="1">
    <source>
        <dbReference type="ARBA" id="ARBA00000085"/>
    </source>
</evidence>
<organism evidence="10 11">
    <name type="scientific">Cuneatibacter caecimuris</name>
    <dbReference type="NCBI Taxonomy" id="1796618"/>
    <lineage>
        <taxon>Bacteria</taxon>
        <taxon>Bacillati</taxon>
        <taxon>Bacillota</taxon>
        <taxon>Clostridia</taxon>
        <taxon>Lachnospirales</taxon>
        <taxon>Lachnospiraceae</taxon>
        <taxon>Cuneatibacter</taxon>
    </lineage>
</organism>
<evidence type="ECO:0000256" key="2">
    <source>
        <dbReference type="ARBA" id="ARBA00004370"/>
    </source>
</evidence>
<dbReference type="InterPro" id="IPR050351">
    <property type="entry name" value="BphY/WalK/GraS-like"/>
</dbReference>
<dbReference type="Proteomes" id="UP000292927">
    <property type="component" value="Unassembled WGS sequence"/>
</dbReference>
<keyword evidence="5" id="KW-0808">Transferase</keyword>
<dbReference type="InterPro" id="IPR036097">
    <property type="entry name" value="HisK_dim/P_sf"/>
</dbReference>
<dbReference type="InterPro" id="IPR004358">
    <property type="entry name" value="Sig_transdc_His_kin-like_C"/>
</dbReference>
<dbReference type="Gene3D" id="1.10.287.130">
    <property type="match status" value="1"/>
</dbReference>
<feature type="domain" description="Histidine kinase" evidence="9">
    <location>
        <begin position="200"/>
        <end position="407"/>
    </location>
</feature>
<dbReference type="GO" id="GO:0000155">
    <property type="term" value="F:phosphorelay sensor kinase activity"/>
    <property type="evidence" value="ECO:0007669"/>
    <property type="project" value="InterPro"/>
</dbReference>
<evidence type="ECO:0000256" key="4">
    <source>
        <dbReference type="ARBA" id="ARBA00022553"/>
    </source>
</evidence>